<evidence type="ECO:0000256" key="2">
    <source>
        <dbReference type="ARBA" id="ARBA00022676"/>
    </source>
</evidence>
<dbReference type="GO" id="GO:0016757">
    <property type="term" value="F:glycosyltransferase activity"/>
    <property type="evidence" value="ECO:0007669"/>
    <property type="project" value="UniProtKB-KW"/>
</dbReference>
<dbReference type="RefSeq" id="WP_124794891.1">
    <property type="nucleotide sequence ID" value="NZ_RQYC01000008.1"/>
</dbReference>
<dbReference type="AlphaFoldDB" id="A0A3P2A8W5"/>
<evidence type="ECO:0000313" key="8">
    <source>
        <dbReference type="EMBL" id="RRD90053.1"/>
    </source>
</evidence>
<accession>A0A3P2A8W5</accession>
<dbReference type="Pfam" id="PF14487">
    <property type="entry name" value="DarT"/>
    <property type="match status" value="1"/>
</dbReference>
<feature type="domain" description="DarT" evidence="7">
    <location>
        <begin position="1"/>
        <end position="130"/>
    </location>
</feature>
<keyword evidence="2" id="KW-0328">Glycosyltransferase</keyword>
<keyword evidence="1 6" id="KW-1277">Toxin-antitoxin system</keyword>
<evidence type="ECO:0000256" key="3">
    <source>
        <dbReference type="ARBA" id="ARBA00022679"/>
    </source>
</evidence>
<comment type="caution">
    <text evidence="8">The sequence shown here is derived from an EMBL/GenBank/DDBJ whole genome shotgun (WGS) entry which is preliminary data.</text>
</comment>
<comment type="similarity">
    <text evidence="6">Belongs to the DarT ADP-ribosyltransferase family.</text>
</comment>
<keyword evidence="9" id="KW-1185">Reference proteome</keyword>
<dbReference type="OrthoDB" id="2052979at2"/>
<keyword evidence="3" id="KW-0808">Transferase</keyword>
<evidence type="ECO:0000313" key="9">
    <source>
        <dbReference type="Proteomes" id="UP000269923"/>
    </source>
</evidence>
<evidence type="ECO:0000256" key="5">
    <source>
        <dbReference type="ARBA" id="ARBA00023125"/>
    </source>
</evidence>
<dbReference type="Proteomes" id="UP000269923">
    <property type="component" value="Unassembled WGS sequence"/>
</dbReference>
<evidence type="ECO:0000256" key="4">
    <source>
        <dbReference type="ARBA" id="ARBA00022695"/>
    </source>
</evidence>
<reference evidence="8 9" key="1">
    <citation type="submission" date="2018-11" db="EMBL/GenBank/DDBJ databases">
        <title>Genomes From Bacteria Associated with the Canine Oral Cavity: a Test Case for Automated Genome-Based Taxonomic Assignment.</title>
        <authorList>
            <person name="Coil D.A."/>
            <person name="Jospin G."/>
            <person name="Darling A.E."/>
            <person name="Wallis C."/>
            <person name="Davis I.J."/>
            <person name="Harris S."/>
            <person name="Eisen J.A."/>
            <person name="Holcombe L.J."/>
            <person name="O'Flynn C."/>
        </authorList>
    </citation>
    <scope>NUCLEOTIDE SEQUENCE [LARGE SCALE GENOMIC DNA]</scope>
    <source>
        <strain evidence="8 9">COT-280</strain>
    </source>
</reference>
<proteinExistence type="inferred from homology"/>
<sequence length="138" mass="16413">MFPNNKMLWHKRKQYPDKEWVFLFLEPRVLWEKPCLFYPTNAASNTVRFCDESLFTTPEALENLFSGERFGLKDYLPTDVQAEIMVQGVIEPSYIFACFFHSEQQSDLVQKLTLKFYPNITFHYGNGFMGFRENINWS</sequence>
<dbReference type="EMBL" id="RQYC01000008">
    <property type="protein sequence ID" value="RRD90053.1"/>
    <property type="molecule type" value="Genomic_DNA"/>
</dbReference>
<dbReference type="GO" id="GO:0003677">
    <property type="term" value="F:DNA binding"/>
    <property type="evidence" value="ECO:0007669"/>
    <property type="project" value="UniProtKB-UniRule"/>
</dbReference>
<name>A0A3P2A8W5_9NEIS</name>
<dbReference type="InterPro" id="IPR029494">
    <property type="entry name" value="DarT"/>
</dbReference>
<keyword evidence="4" id="KW-0548">Nucleotidyltransferase</keyword>
<evidence type="ECO:0000259" key="7">
    <source>
        <dbReference type="PROSITE" id="PS52018"/>
    </source>
</evidence>
<organism evidence="8 9">
    <name type="scientific">Conchiformibius steedae</name>
    <dbReference type="NCBI Taxonomy" id="153493"/>
    <lineage>
        <taxon>Bacteria</taxon>
        <taxon>Pseudomonadati</taxon>
        <taxon>Pseudomonadota</taxon>
        <taxon>Betaproteobacteria</taxon>
        <taxon>Neisseriales</taxon>
        <taxon>Neisseriaceae</taxon>
        <taxon>Conchiformibius</taxon>
    </lineage>
</organism>
<gene>
    <name evidence="8" type="ORF">EII21_06405</name>
</gene>
<keyword evidence="5 6" id="KW-0238">DNA-binding</keyword>
<evidence type="ECO:0000256" key="1">
    <source>
        <dbReference type="ARBA" id="ARBA00022649"/>
    </source>
</evidence>
<evidence type="ECO:0000256" key="6">
    <source>
        <dbReference type="PROSITE-ProRule" id="PRU01362"/>
    </source>
</evidence>
<protein>
    <submittedName>
        <fullName evidence="8">DUF4433 domain-containing protein</fullName>
    </submittedName>
</protein>
<dbReference type="PROSITE" id="PS52018">
    <property type="entry name" value="DART"/>
    <property type="match status" value="1"/>
</dbReference>
<comment type="caution">
    <text evidence="6">Lacks conserved residue(s) required for the propagation of feature annotation.</text>
</comment>
<dbReference type="GO" id="GO:0016779">
    <property type="term" value="F:nucleotidyltransferase activity"/>
    <property type="evidence" value="ECO:0007669"/>
    <property type="project" value="UniProtKB-KW"/>
</dbReference>